<dbReference type="PROSITE" id="PS01043">
    <property type="entry name" value="TRANSPOSASE_IS30"/>
    <property type="match status" value="1"/>
</dbReference>
<name>A0ABY1WRA3_9GAMM</name>
<dbReference type="EMBL" id="SHLY01000002">
    <property type="protein sequence ID" value="TAA47265.1"/>
    <property type="molecule type" value="Genomic_DNA"/>
</dbReference>
<organism evidence="1 2">
    <name type="scientific">Corallincola spongiicola</name>
    <dbReference type="NCBI Taxonomy" id="2520508"/>
    <lineage>
        <taxon>Bacteria</taxon>
        <taxon>Pseudomonadati</taxon>
        <taxon>Pseudomonadota</taxon>
        <taxon>Gammaproteobacteria</taxon>
        <taxon>Alteromonadales</taxon>
        <taxon>Psychromonadaceae</taxon>
        <taxon>Corallincola</taxon>
    </lineage>
</organism>
<dbReference type="PANTHER" id="PTHR10948:SF23">
    <property type="entry name" value="TRANSPOSASE INSI FOR INSERTION SEQUENCE ELEMENT IS30A-RELATED"/>
    <property type="match status" value="1"/>
</dbReference>
<accession>A0ABY1WRA3</accession>
<protein>
    <submittedName>
        <fullName evidence="1">IS30 family transposase</fullName>
    </submittedName>
</protein>
<dbReference type="NCBIfam" id="NF033563">
    <property type="entry name" value="transpos_IS30"/>
    <property type="match status" value="1"/>
</dbReference>
<evidence type="ECO:0000313" key="1">
    <source>
        <dbReference type="EMBL" id="TAA47265.1"/>
    </source>
</evidence>
<dbReference type="InterPro" id="IPR001598">
    <property type="entry name" value="Transposase_IS30_CS"/>
</dbReference>
<dbReference type="SUPFAM" id="SSF53098">
    <property type="entry name" value="Ribonuclease H-like"/>
    <property type="match status" value="1"/>
</dbReference>
<dbReference type="PANTHER" id="PTHR10948">
    <property type="entry name" value="TRANSPOSASE"/>
    <property type="match status" value="1"/>
</dbReference>
<dbReference type="Proteomes" id="UP000292544">
    <property type="component" value="Unassembled WGS sequence"/>
</dbReference>
<comment type="caution">
    <text evidence="1">The sequence shown here is derived from an EMBL/GenBank/DDBJ whole genome shotgun (WGS) entry which is preliminary data.</text>
</comment>
<dbReference type="InterPro" id="IPR053392">
    <property type="entry name" value="Transposase_IS30-like"/>
</dbReference>
<dbReference type="InterPro" id="IPR012337">
    <property type="entry name" value="RNaseH-like_sf"/>
</dbReference>
<sequence length="166" mass="19114">MTVVGVGKYIFAAQESTTNAAVNTMIVRRIGWRSRSSRNRRLTPDFILVEILLGLEWSPEQIMGYLKRHNRPCVSLESVYQYIWADKENGTEFHQYPTIEEATKTTFHFANPHHSWERGTNENTNGLIRQYLPKGTSMASITQADCESIAKRLEQPPEKTIRLQNT</sequence>
<keyword evidence="2" id="KW-1185">Reference proteome</keyword>
<evidence type="ECO:0000313" key="2">
    <source>
        <dbReference type="Proteomes" id="UP000292544"/>
    </source>
</evidence>
<proteinExistence type="predicted"/>
<gene>
    <name evidence="1" type="ORF">EXY25_08500</name>
</gene>
<reference evidence="2" key="1">
    <citation type="submission" date="2019-02" db="EMBL/GenBank/DDBJ databases">
        <title>Draft genome sequence of Muricauda sp. 176CP4-71.</title>
        <authorList>
            <person name="Park J.-S."/>
        </authorList>
    </citation>
    <scope>NUCLEOTIDE SEQUENCE [LARGE SCALE GENOMIC DNA]</scope>
    <source>
        <strain evidence="2">176GS2-150</strain>
    </source>
</reference>
<dbReference type="InterPro" id="IPR051917">
    <property type="entry name" value="Transposase-Integrase"/>
</dbReference>